<dbReference type="KEGG" id="spun:BFF78_35135"/>
<accession>A0A1D7YJ93</accession>
<feature type="transmembrane region" description="Helical" evidence="1">
    <location>
        <begin position="88"/>
        <end position="112"/>
    </location>
</feature>
<organism evidence="2 3">
    <name type="scientific">Streptomyces fodineus</name>
    <dbReference type="NCBI Taxonomy" id="1904616"/>
    <lineage>
        <taxon>Bacteria</taxon>
        <taxon>Bacillati</taxon>
        <taxon>Actinomycetota</taxon>
        <taxon>Actinomycetes</taxon>
        <taxon>Kitasatosporales</taxon>
        <taxon>Streptomycetaceae</taxon>
        <taxon>Streptomyces</taxon>
    </lineage>
</organism>
<keyword evidence="3" id="KW-1185">Reference proteome</keyword>
<dbReference type="EMBL" id="CP017248">
    <property type="protein sequence ID" value="AOR35614.1"/>
    <property type="molecule type" value="Genomic_DNA"/>
</dbReference>
<evidence type="ECO:0000313" key="3">
    <source>
        <dbReference type="Proteomes" id="UP000094960"/>
    </source>
</evidence>
<evidence type="ECO:0000313" key="2">
    <source>
        <dbReference type="EMBL" id="AOR35614.1"/>
    </source>
</evidence>
<gene>
    <name evidence="2" type="ORF">BFF78_35135</name>
</gene>
<keyword evidence="1" id="KW-0812">Transmembrane</keyword>
<keyword evidence="1" id="KW-1133">Transmembrane helix</keyword>
<proteinExistence type="predicted"/>
<protein>
    <submittedName>
        <fullName evidence="2">Uncharacterized protein</fullName>
    </submittedName>
</protein>
<reference evidence="3" key="1">
    <citation type="submission" date="2016-09" db="EMBL/GenBank/DDBJ databases">
        <title>Streptomyces puniciscabiei strain:TW1S1 Genome sequencing and assembly.</title>
        <authorList>
            <person name="Kim M.-K."/>
            <person name="Kim S.B."/>
        </authorList>
    </citation>
    <scope>NUCLEOTIDE SEQUENCE [LARGE SCALE GENOMIC DNA]</scope>
    <source>
        <strain evidence="3">TW1S1</strain>
    </source>
</reference>
<sequence length="114" mass="11797">MTWSGRPGSGVTVTCTSTGGVAVSQRSNRASRTATARRPGDAASAASIMCRTSVVAGTTGQRSSTSGQLGRCRKKQWSRRWGMVWGEMWMVVVIVVVEFGAGAGAVCAEAAVEG</sequence>
<keyword evidence="1" id="KW-0472">Membrane</keyword>
<name>A0A1D7YJ93_9ACTN</name>
<evidence type="ECO:0000256" key="1">
    <source>
        <dbReference type="SAM" id="Phobius"/>
    </source>
</evidence>
<dbReference type="AlphaFoldDB" id="A0A1D7YJ93"/>
<dbReference type="Proteomes" id="UP000094960">
    <property type="component" value="Chromosome"/>
</dbReference>